<evidence type="ECO:0000256" key="4">
    <source>
        <dbReference type="ARBA" id="ARBA00023002"/>
    </source>
</evidence>
<evidence type="ECO:0000256" key="1">
    <source>
        <dbReference type="ARBA" id="ARBA00001962"/>
    </source>
</evidence>
<dbReference type="SUPFAM" id="SSF47240">
    <property type="entry name" value="Ferritin-like"/>
    <property type="match status" value="1"/>
</dbReference>
<dbReference type="GO" id="GO:0004748">
    <property type="term" value="F:ribonucleoside-diphosphate reductase activity, thioredoxin disulfide as acceptor"/>
    <property type="evidence" value="ECO:0007669"/>
    <property type="project" value="UniProtKB-EC"/>
</dbReference>
<proteinExistence type="inferred from homology"/>
<dbReference type="InterPro" id="IPR009078">
    <property type="entry name" value="Ferritin-like_SF"/>
</dbReference>
<dbReference type="Gene3D" id="1.10.620.20">
    <property type="entry name" value="Ribonucleotide Reductase, subunit A"/>
    <property type="match status" value="1"/>
</dbReference>
<evidence type="ECO:0000256" key="3">
    <source>
        <dbReference type="ARBA" id="ARBA00012274"/>
    </source>
</evidence>
<keyword evidence="9" id="KW-1185">Reference proteome</keyword>
<dbReference type="InterPro" id="IPR033909">
    <property type="entry name" value="RNR_small"/>
</dbReference>
<comment type="cofactor">
    <cofactor evidence="1">
        <name>Fe cation</name>
        <dbReference type="ChEBI" id="CHEBI:24875"/>
    </cofactor>
</comment>
<name>A0A6B9XHH2_9VIRU</name>
<dbReference type="Pfam" id="PF00268">
    <property type="entry name" value="Ribonuc_red_sm"/>
    <property type="match status" value="1"/>
</dbReference>
<dbReference type="InterPro" id="IPR000358">
    <property type="entry name" value="RNR_small_fam"/>
</dbReference>
<evidence type="ECO:0000313" key="8">
    <source>
        <dbReference type="EMBL" id="QHR78466.1"/>
    </source>
</evidence>
<sequence length="374" mass="43835">MSDVKIFSARFDDECKEMMVLTNDFNPLWVKNSCYTQPVIYIDDVLIGDLNDLLKIKTGLKRRLFEYNASYKPFHYPWAVELRSLHENMHWTEKEISLADDVTDWKTRKLHEGEKRFITQILRLFTQLDVSVGQLYHNTFIPIFKNNEIRNMLCSFACREGTHQQAYALLNDTLGLPESDYSAFLKYKQMTDKMEFMNDMKTDTIGDVAFSLVKAVYNEGVSLFAAFIMLLNFQRFGVMKGMGKVVEWSVRDENVHVEGLCKLFKTIISEYPFILTEDFYKNVKNLQQEVLKLETAFIDLVFVKEELKSLKRCDVICYVEYILQRRTIQLGLSNKTDLQNPIPWVSWLISGRDVTNFFENRVTEYDVGGLEGDW</sequence>
<comment type="similarity">
    <text evidence="2">Belongs to the ribonucleoside diphosphate reductase small chain family.</text>
</comment>
<dbReference type="Proteomes" id="UP000678193">
    <property type="component" value="Segment"/>
</dbReference>
<evidence type="ECO:0000256" key="2">
    <source>
        <dbReference type="ARBA" id="ARBA00009303"/>
    </source>
</evidence>
<evidence type="ECO:0000256" key="6">
    <source>
        <dbReference type="ARBA" id="ARBA00023116"/>
    </source>
</evidence>
<evidence type="ECO:0000313" key="9">
    <source>
        <dbReference type="Proteomes" id="UP000678193"/>
    </source>
</evidence>
<dbReference type="InterPro" id="IPR012348">
    <property type="entry name" value="RNR-like"/>
</dbReference>
<organism evidence="8 9">
    <name type="scientific">Lymphocystis disease virus 4</name>
    <dbReference type="NCBI Taxonomy" id="2704413"/>
    <lineage>
        <taxon>Viruses</taxon>
        <taxon>Varidnaviria</taxon>
        <taxon>Bamfordvirae</taxon>
        <taxon>Nucleocytoviricota</taxon>
        <taxon>Megaviricetes</taxon>
        <taxon>Pimascovirales</taxon>
        <taxon>Pimascovirales incertae sedis</taxon>
        <taxon>Iridoviridae</taxon>
        <taxon>Alphairidovirinae</taxon>
        <taxon>Lymphocystivirus</taxon>
        <taxon>Lymphocystivirus micropogonias1</taxon>
    </lineage>
</organism>
<keyword evidence="5" id="KW-0408">Iron</keyword>
<dbReference type="GO" id="GO:0009263">
    <property type="term" value="P:deoxyribonucleotide biosynthetic process"/>
    <property type="evidence" value="ECO:0007669"/>
    <property type="project" value="UniProtKB-KW"/>
</dbReference>
<keyword evidence="4" id="KW-0560">Oxidoreductase</keyword>
<dbReference type="PANTHER" id="PTHR23409:SF18">
    <property type="entry name" value="RIBONUCLEOSIDE-DIPHOSPHATE REDUCTASE SUBUNIT M2"/>
    <property type="match status" value="1"/>
</dbReference>
<dbReference type="UniPathway" id="UPA00326"/>
<protein>
    <recommendedName>
        <fullName evidence="3">ribonucleoside-diphosphate reductase</fullName>
        <ecNumber evidence="3">1.17.4.1</ecNumber>
    </recommendedName>
</protein>
<comment type="function">
    <text evidence="7">Ribonucleoside-diphosphate reductase holoenzyme provides the precursors necessary for viral DNA synthesis. Allows virus growth in non-dividing cells. Catalyzes the biosynthesis of deoxyribonucleotides from the corresponding ribonucleotides.</text>
</comment>
<keyword evidence="6" id="KW-0215">Deoxyribonucleotide synthesis</keyword>
<dbReference type="KEGG" id="vg:65103229"/>
<dbReference type="EMBL" id="MN803438">
    <property type="protein sequence ID" value="QHR78466.1"/>
    <property type="molecule type" value="Genomic_DNA"/>
</dbReference>
<dbReference type="NCBIfam" id="NF007186">
    <property type="entry name" value="PRK09614.1-5"/>
    <property type="match status" value="1"/>
</dbReference>
<dbReference type="CDD" id="cd01049">
    <property type="entry name" value="RNRR2"/>
    <property type="match status" value="1"/>
</dbReference>
<dbReference type="RefSeq" id="YP_010087896.1">
    <property type="nucleotide sequence ID" value="NC_055603.1"/>
</dbReference>
<accession>A0A6B9XHH2</accession>
<dbReference type="PANTHER" id="PTHR23409">
    <property type="entry name" value="RIBONUCLEOSIDE-DIPHOSPHATE REDUCTASE SMALL CHAIN"/>
    <property type="match status" value="1"/>
</dbReference>
<reference evidence="8" key="1">
    <citation type="journal article" date="2020" name="Arch. Virol.">
        <title>Complete genome sequence and analysis of a novel lymphocystivirus detected in whitemouth croaker (Micropogonias furnieri): lymphocystis disease virus 4.</title>
        <authorList>
            <person name="Doszpoly A."/>
            <person name="Kajan G.L."/>
            <person name="Puentes R."/>
            <person name="Perretta A."/>
        </authorList>
    </citation>
    <scope>NUCLEOTIDE SEQUENCE</scope>
    <source>
        <strain evidence="8">LCDV-WC</strain>
    </source>
</reference>
<dbReference type="EC" id="1.17.4.1" evidence="3"/>
<evidence type="ECO:0000256" key="5">
    <source>
        <dbReference type="ARBA" id="ARBA00023004"/>
    </source>
</evidence>
<evidence type="ECO:0000256" key="7">
    <source>
        <dbReference type="ARBA" id="ARBA00025523"/>
    </source>
</evidence>
<dbReference type="GeneID" id="65103229"/>